<feature type="chain" id="PRO_5045270320" evidence="5">
    <location>
        <begin position="29"/>
        <end position="369"/>
    </location>
</feature>
<feature type="signal peptide" evidence="5">
    <location>
        <begin position="1"/>
        <end position="28"/>
    </location>
</feature>
<feature type="region of interest" description="Disordered" evidence="4">
    <location>
        <begin position="346"/>
        <end position="369"/>
    </location>
</feature>
<evidence type="ECO:0000256" key="5">
    <source>
        <dbReference type="SAM" id="SignalP"/>
    </source>
</evidence>
<feature type="compositionally biased region" description="Basic and acidic residues" evidence="4">
    <location>
        <begin position="358"/>
        <end position="369"/>
    </location>
</feature>
<dbReference type="InterPro" id="IPR011990">
    <property type="entry name" value="TPR-like_helical_dom_sf"/>
</dbReference>
<keyword evidence="2 3" id="KW-0802">TPR repeat</keyword>
<proteinExistence type="predicted"/>
<dbReference type="EMBL" id="CP089983">
    <property type="protein sequence ID" value="WXB09037.1"/>
    <property type="molecule type" value="Genomic_DNA"/>
</dbReference>
<evidence type="ECO:0000256" key="1">
    <source>
        <dbReference type="ARBA" id="ARBA00022737"/>
    </source>
</evidence>
<name>A0ABZ2LDM7_9BACT</name>
<dbReference type="Pfam" id="PF13181">
    <property type="entry name" value="TPR_8"/>
    <property type="match status" value="1"/>
</dbReference>
<feature type="repeat" description="TPR" evidence="3">
    <location>
        <begin position="172"/>
        <end position="205"/>
    </location>
</feature>
<dbReference type="Pfam" id="PF13176">
    <property type="entry name" value="TPR_7"/>
    <property type="match status" value="2"/>
</dbReference>
<sequence>MMREKHASTRGRVAIVLVSFLLGGCASRATTQAAADGSALLAKSASTLAHAQEGQGEFDRAERTLQSAIEQVKRDGTPEALAELHAARAWVVVHRAFYGSVDEAATRKAIDEANAVARASTNRSAIANAADAAAFHEYRDILFNGGTYTKVRREFEQVVAAYEALGDLAGQARGLFHIGLTYEQEEKRAEARPYYERSLALAERADEPDVLSYPVRHLGYLFLEQGNIEEALRYQRRCLFLRIRAGLTRNIPYTYIAVGEVEMKKGELARARLYFNDALDLGRELHSESVSVGAHNALGQVDERENQHDAAARHYQEALILAEKMKRNADVKEASENLARVYDKLGDRDRAQKHRQRAHEAEVAMKSKT</sequence>
<dbReference type="RefSeq" id="WP_394838709.1">
    <property type="nucleotide sequence ID" value="NZ_CP089929.1"/>
</dbReference>
<keyword evidence="5" id="KW-0732">Signal</keyword>
<gene>
    <name evidence="6" type="ORF">LVJ94_17610</name>
</gene>
<organism evidence="6 7">
    <name type="scientific">Pendulispora rubella</name>
    <dbReference type="NCBI Taxonomy" id="2741070"/>
    <lineage>
        <taxon>Bacteria</taxon>
        <taxon>Pseudomonadati</taxon>
        <taxon>Myxococcota</taxon>
        <taxon>Myxococcia</taxon>
        <taxon>Myxococcales</taxon>
        <taxon>Sorangiineae</taxon>
        <taxon>Pendulisporaceae</taxon>
        <taxon>Pendulispora</taxon>
    </lineage>
</organism>
<dbReference type="PANTHER" id="PTHR45641:SF19">
    <property type="entry name" value="NEPHROCYSTIN-3"/>
    <property type="match status" value="1"/>
</dbReference>
<keyword evidence="1" id="KW-0677">Repeat</keyword>
<evidence type="ECO:0000313" key="7">
    <source>
        <dbReference type="Proteomes" id="UP001374803"/>
    </source>
</evidence>
<reference evidence="6" key="1">
    <citation type="submission" date="2021-12" db="EMBL/GenBank/DDBJ databases">
        <title>Discovery of the Pendulisporaceae a myxobacterial family with distinct sporulation behavior and unique specialized metabolism.</title>
        <authorList>
            <person name="Garcia R."/>
            <person name="Popoff A."/>
            <person name="Bader C.D."/>
            <person name="Loehr J."/>
            <person name="Walesch S."/>
            <person name="Walt C."/>
            <person name="Boldt J."/>
            <person name="Bunk B."/>
            <person name="Haeckl F.J.F.P.J."/>
            <person name="Gunesch A.P."/>
            <person name="Birkelbach J."/>
            <person name="Nuebel U."/>
            <person name="Pietschmann T."/>
            <person name="Bach T."/>
            <person name="Mueller R."/>
        </authorList>
    </citation>
    <scope>NUCLEOTIDE SEQUENCE</scope>
    <source>
        <strain evidence="6">MSr11367</strain>
    </source>
</reference>
<dbReference type="SMART" id="SM00028">
    <property type="entry name" value="TPR"/>
    <property type="match status" value="5"/>
</dbReference>
<keyword evidence="7" id="KW-1185">Reference proteome</keyword>
<evidence type="ECO:0000313" key="6">
    <source>
        <dbReference type="EMBL" id="WXB09037.1"/>
    </source>
</evidence>
<dbReference type="PANTHER" id="PTHR45641">
    <property type="entry name" value="TETRATRICOPEPTIDE REPEAT PROTEIN (AFU_ORTHOLOGUE AFUA_6G03870)"/>
    <property type="match status" value="1"/>
</dbReference>
<dbReference type="PROSITE" id="PS51257">
    <property type="entry name" value="PROKAR_LIPOPROTEIN"/>
    <property type="match status" value="1"/>
</dbReference>
<dbReference type="Proteomes" id="UP001374803">
    <property type="component" value="Chromosome"/>
</dbReference>
<evidence type="ECO:0000256" key="4">
    <source>
        <dbReference type="SAM" id="MobiDB-lite"/>
    </source>
</evidence>
<dbReference type="InterPro" id="IPR019734">
    <property type="entry name" value="TPR_rpt"/>
</dbReference>
<evidence type="ECO:0000256" key="3">
    <source>
        <dbReference type="PROSITE-ProRule" id="PRU00339"/>
    </source>
</evidence>
<evidence type="ECO:0000256" key="2">
    <source>
        <dbReference type="ARBA" id="ARBA00022803"/>
    </source>
</evidence>
<dbReference type="PROSITE" id="PS50005">
    <property type="entry name" value="TPR"/>
    <property type="match status" value="1"/>
</dbReference>
<protein>
    <submittedName>
        <fullName evidence="6">Tetratricopeptide repeat protein</fullName>
    </submittedName>
</protein>
<dbReference type="Gene3D" id="1.25.40.10">
    <property type="entry name" value="Tetratricopeptide repeat domain"/>
    <property type="match status" value="2"/>
</dbReference>
<dbReference type="SUPFAM" id="SSF48452">
    <property type="entry name" value="TPR-like"/>
    <property type="match status" value="2"/>
</dbReference>
<accession>A0ABZ2LDM7</accession>